<proteinExistence type="predicted"/>
<dbReference type="RefSeq" id="WP_169586800.1">
    <property type="nucleotide sequence ID" value="NZ_VCQU01000003.1"/>
</dbReference>
<accession>A0A848KII5</accession>
<evidence type="ECO:0000313" key="3">
    <source>
        <dbReference type="Proteomes" id="UP000535543"/>
    </source>
</evidence>
<dbReference type="SUPFAM" id="SSF51621">
    <property type="entry name" value="Phosphoenolpyruvate/pyruvate domain"/>
    <property type="match status" value="1"/>
</dbReference>
<dbReference type="EMBL" id="VCQU01000003">
    <property type="protein sequence ID" value="NMN95697.1"/>
    <property type="molecule type" value="Genomic_DNA"/>
</dbReference>
<feature type="compositionally biased region" description="Low complexity" evidence="1">
    <location>
        <begin position="195"/>
        <end position="209"/>
    </location>
</feature>
<sequence>MGTDSIVSRFVDGWDVVGAAAIYLADKSGSGEVSLSIERRAADLECGLPDSHDRRVIARIATVAAGYPLGEALRRVYAYAQACSDAVVIRAAEQADLPVLEFREVWVIDAPVAPGCFDPVRVLVTVLADQELSTSCPLLAATFAEVLGSDVPSNPGVQVEIDRSGVAAMTVDDSAPDQPLQPGGISTDFCSQNASSPSGPLSLPIPEFL</sequence>
<dbReference type="GO" id="GO:0003824">
    <property type="term" value="F:catalytic activity"/>
    <property type="evidence" value="ECO:0007669"/>
    <property type="project" value="InterPro"/>
</dbReference>
<keyword evidence="3" id="KW-1185">Reference proteome</keyword>
<protein>
    <submittedName>
        <fullName evidence="2">Uncharacterized protein</fullName>
    </submittedName>
</protein>
<evidence type="ECO:0000256" key="1">
    <source>
        <dbReference type="SAM" id="MobiDB-lite"/>
    </source>
</evidence>
<reference evidence="2 3" key="2">
    <citation type="submission" date="2020-06" db="EMBL/GenBank/DDBJ databases">
        <title>Antribacter stalactiti gen. nov., sp. nov., a new member of the family Nacardiaceae isolated from a cave.</title>
        <authorList>
            <person name="Kim I.S."/>
        </authorList>
    </citation>
    <scope>NUCLEOTIDE SEQUENCE [LARGE SCALE GENOMIC DNA]</scope>
    <source>
        <strain evidence="2 3">YC2-7</strain>
    </source>
</reference>
<dbReference type="InterPro" id="IPR015813">
    <property type="entry name" value="Pyrv/PenolPyrv_kinase-like_dom"/>
</dbReference>
<dbReference type="Proteomes" id="UP000535543">
    <property type="component" value="Unassembled WGS sequence"/>
</dbReference>
<reference evidence="2 3" key="1">
    <citation type="submission" date="2019-05" db="EMBL/GenBank/DDBJ databases">
        <authorList>
            <person name="Lee S.D."/>
        </authorList>
    </citation>
    <scope>NUCLEOTIDE SEQUENCE [LARGE SCALE GENOMIC DNA]</scope>
    <source>
        <strain evidence="2 3">YC2-7</strain>
    </source>
</reference>
<evidence type="ECO:0000313" key="2">
    <source>
        <dbReference type="EMBL" id="NMN95697.1"/>
    </source>
</evidence>
<feature type="region of interest" description="Disordered" evidence="1">
    <location>
        <begin position="173"/>
        <end position="209"/>
    </location>
</feature>
<comment type="caution">
    <text evidence="2">The sequence shown here is derived from an EMBL/GenBank/DDBJ whole genome shotgun (WGS) entry which is preliminary data.</text>
</comment>
<name>A0A848KII5_9NOCA</name>
<organism evidence="2 3">
    <name type="scientific">Antrihabitans stalactiti</name>
    <dbReference type="NCBI Taxonomy" id="2584121"/>
    <lineage>
        <taxon>Bacteria</taxon>
        <taxon>Bacillati</taxon>
        <taxon>Actinomycetota</taxon>
        <taxon>Actinomycetes</taxon>
        <taxon>Mycobacteriales</taxon>
        <taxon>Nocardiaceae</taxon>
        <taxon>Antrihabitans</taxon>
    </lineage>
</organism>
<gene>
    <name evidence="2" type="ORF">FGL95_11695</name>
</gene>
<dbReference type="AlphaFoldDB" id="A0A848KII5"/>